<dbReference type="AlphaFoldDB" id="A0A177AUA6"/>
<dbReference type="EMBL" id="LWCA01001514">
    <property type="protein sequence ID" value="OAF64971.1"/>
    <property type="molecule type" value="Genomic_DNA"/>
</dbReference>
<gene>
    <name evidence="1" type="ORF">A3Q56_07323</name>
</gene>
<accession>A0A177AUA6</accession>
<dbReference type="Proteomes" id="UP000078046">
    <property type="component" value="Unassembled WGS sequence"/>
</dbReference>
<organism evidence="1 2">
    <name type="scientific">Intoshia linei</name>
    <dbReference type="NCBI Taxonomy" id="1819745"/>
    <lineage>
        <taxon>Eukaryota</taxon>
        <taxon>Metazoa</taxon>
        <taxon>Spiralia</taxon>
        <taxon>Lophotrochozoa</taxon>
        <taxon>Mesozoa</taxon>
        <taxon>Orthonectida</taxon>
        <taxon>Rhopaluridae</taxon>
        <taxon>Intoshia</taxon>
    </lineage>
</organism>
<keyword evidence="2" id="KW-1185">Reference proteome</keyword>
<protein>
    <submittedName>
        <fullName evidence="1">Uncharacterized protein</fullName>
    </submittedName>
</protein>
<dbReference type="PANTHER" id="PTHR34444">
    <property type="entry name" value="LOC361192"/>
    <property type="match status" value="1"/>
</dbReference>
<name>A0A177AUA6_9BILA</name>
<evidence type="ECO:0000313" key="2">
    <source>
        <dbReference type="Proteomes" id="UP000078046"/>
    </source>
</evidence>
<comment type="caution">
    <text evidence="1">The sequence shown here is derived from an EMBL/GenBank/DDBJ whole genome shotgun (WGS) entry which is preliminary data.</text>
</comment>
<evidence type="ECO:0000313" key="1">
    <source>
        <dbReference type="EMBL" id="OAF64971.1"/>
    </source>
</evidence>
<dbReference type="OrthoDB" id="10057935at2759"/>
<reference evidence="1 2" key="1">
    <citation type="submission" date="2016-04" db="EMBL/GenBank/DDBJ databases">
        <title>The genome of Intoshia linei affirms orthonectids as highly simplified spiralians.</title>
        <authorList>
            <person name="Mikhailov K.V."/>
            <person name="Slusarev G.S."/>
            <person name="Nikitin M.A."/>
            <person name="Logacheva M.D."/>
            <person name="Penin A."/>
            <person name="Aleoshin V."/>
            <person name="Panchin Y.V."/>
        </authorList>
    </citation>
    <scope>NUCLEOTIDE SEQUENCE [LARGE SCALE GENOMIC DNA]</scope>
    <source>
        <strain evidence="1">Intl2013</strain>
        <tissue evidence="1">Whole animal</tissue>
    </source>
</reference>
<dbReference type="InterPro" id="IPR027901">
    <property type="entry name" value="CFAP90"/>
</dbReference>
<proteinExistence type="predicted"/>
<dbReference type="Pfam" id="PF15074">
    <property type="entry name" value="CFAP90"/>
    <property type="match status" value="1"/>
</dbReference>
<sequence length="149" mass="17543">MDKIICETNLGRITLKGRPCELSGHSYVAIKNLYKNYNFFNSSKQINEKPILTYDKLVNHKYGFEGRIHRDDRVHAKLMGLKIYEEESSKPVGSRSSSVYGNFISQKILTDSESLRKEQVYNEICEAERRENVRVMRIRDEFYRRNGLK</sequence>
<dbReference type="PANTHER" id="PTHR34444:SF3">
    <property type="match status" value="1"/>
</dbReference>